<reference evidence="1 2" key="1">
    <citation type="submission" date="2019-03" db="EMBL/GenBank/DDBJ databases">
        <title>Genomic Encyclopedia of Type Strains, Phase IV (KMG-IV): sequencing the most valuable type-strain genomes for metagenomic binning, comparative biology and taxonomic classification.</title>
        <authorList>
            <person name="Goeker M."/>
        </authorList>
    </citation>
    <scope>NUCLEOTIDE SEQUENCE [LARGE SCALE GENOMIC DNA]</scope>
    <source>
        <strain evidence="1 2">DSM 45934</strain>
    </source>
</reference>
<name>A0A4R2K6K5_9PSEU</name>
<evidence type="ECO:0000313" key="1">
    <source>
        <dbReference type="EMBL" id="TCO65549.1"/>
    </source>
</evidence>
<gene>
    <name evidence="1" type="ORF">EV192_1011341</name>
</gene>
<dbReference type="RefSeq" id="WP_132112008.1">
    <property type="nucleotide sequence ID" value="NZ_SLWS01000001.1"/>
</dbReference>
<keyword evidence="2" id="KW-1185">Reference proteome</keyword>
<sequence>MPEGGFKVEPEALESYRSTMTSMADELGKVGTGALSGMNALPGDCFGKIGAEVGLNGAFQQAAQAQLDGVAAASSGLSALAKAVGDALTGYQNQQADHEGSIKRAEQV</sequence>
<organism evidence="1 2">
    <name type="scientific">Actinocrispum wychmicini</name>
    <dbReference type="NCBI Taxonomy" id="1213861"/>
    <lineage>
        <taxon>Bacteria</taxon>
        <taxon>Bacillati</taxon>
        <taxon>Actinomycetota</taxon>
        <taxon>Actinomycetes</taxon>
        <taxon>Pseudonocardiales</taxon>
        <taxon>Pseudonocardiaceae</taxon>
        <taxon>Actinocrispum</taxon>
    </lineage>
</organism>
<protein>
    <recommendedName>
        <fullName evidence="3">Excreted virulence factor EspC (Type VII ESX diderm)</fullName>
    </recommendedName>
</protein>
<comment type="caution">
    <text evidence="1">The sequence shown here is derived from an EMBL/GenBank/DDBJ whole genome shotgun (WGS) entry which is preliminary data.</text>
</comment>
<dbReference type="EMBL" id="SLWS01000001">
    <property type="protein sequence ID" value="TCO65549.1"/>
    <property type="molecule type" value="Genomic_DNA"/>
</dbReference>
<evidence type="ECO:0008006" key="3">
    <source>
        <dbReference type="Google" id="ProtNLM"/>
    </source>
</evidence>
<proteinExistence type="predicted"/>
<evidence type="ECO:0000313" key="2">
    <source>
        <dbReference type="Proteomes" id="UP000295680"/>
    </source>
</evidence>
<dbReference type="AlphaFoldDB" id="A0A4R2K6K5"/>
<accession>A0A4R2K6K5</accession>
<dbReference type="OrthoDB" id="3699916at2"/>
<dbReference type="Proteomes" id="UP000295680">
    <property type="component" value="Unassembled WGS sequence"/>
</dbReference>